<dbReference type="Proteomes" id="UP000215256">
    <property type="component" value="Chromosome 1"/>
</dbReference>
<dbReference type="AlphaFoldDB" id="A0A248UFJ4"/>
<sequence>MLASSCRSFSLDFELKRSGNLLVEQEAGKLEMREKRIETARVF</sequence>
<dbReference type="KEGG" id="och:CES85_1985"/>
<name>A0A248UFJ4_9HYPH</name>
<evidence type="ECO:0000313" key="2">
    <source>
        <dbReference type="Proteomes" id="UP000215256"/>
    </source>
</evidence>
<evidence type="ECO:0000313" key="1">
    <source>
        <dbReference type="EMBL" id="ASV85505.1"/>
    </source>
</evidence>
<protein>
    <submittedName>
        <fullName evidence="1">Uncharacterized protein</fullName>
    </submittedName>
</protein>
<accession>A0A248UFJ4</accession>
<gene>
    <name evidence="1" type="ORF">CES85_1985</name>
</gene>
<reference evidence="1 2" key="1">
    <citation type="submission" date="2017-07" db="EMBL/GenBank/DDBJ databases">
        <title>Phylogenetic study on the rhizospheric bacterium Ochrobactrum sp. A44.</title>
        <authorList>
            <person name="Krzyzanowska D.M."/>
            <person name="Ossowicki A."/>
            <person name="Rajewska M."/>
            <person name="Maciag T."/>
            <person name="Kaczynski Z."/>
            <person name="Czerwicka M."/>
            <person name="Jafra S."/>
        </authorList>
    </citation>
    <scope>NUCLEOTIDE SEQUENCE [LARGE SCALE GENOMIC DNA]</scope>
    <source>
        <strain evidence="1 2">A44</strain>
    </source>
</reference>
<dbReference type="EMBL" id="CP022604">
    <property type="protein sequence ID" value="ASV85505.1"/>
    <property type="molecule type" value="Genomic_DNA"/>
</dbReference>
<proteinExistence type="predicted"/>
<organism evidence="1 2">
    <name type="scientific">Ochrobactrum quorumnocens</name>
    <dbReference type="NCBI Taxonomy" id="271865"/>
    <lineage>
        <taxon>Bacteria</taxon>
        <taxon>Pseudomonadati</taxon>
        <taxon>Pseudomonadota</taxon>
        <taxon>Alphaproteobacteria</taxon>
        <taxon>Hyphomicrobiales</taxon>
        <taxon>Brucellaceae</taxon>
        <taxon>Brucella/Ochrobactrum group</taxon>
        <taxon>Ochrobactrum</taxon>
    </lineage>
</organism>